<keyword evidence="6 13" id="KW-1133">Transmembrane helix</keyword>
<evidence type="ECO:0000256" key="4">
    <source>
        <dbReference type="ARBA" id="ARBA00022692"/>
    </source>
</evidence>
<feature type="domain" description="EXPERA" evidence="15">
    <location>
        <begin position="58"/>
        <end position="201"/>
    </location>
</feature>
<keyword evidence="10" id="KW-1207">Sterol metabolism</keyword>
<evidence type="ECO:0000256" key="10">
    <source>
        <dbReference type="ARBA" id="ARBA00023166"/>
    </source>
</evidence>
<proteinExistence type="inferred from homology"/>
<dbReference type="Proteomes" id="UP001140094">
    <property type="component" value="Unassembled WGS sequence"/>
</dbReference>
<protein>
    <recommendedName>
        <fullName evidence="15">EXPERA domain-containing protein</fullName>
    </recommendedName>
</protein>
<dbReference type="PANTHER" id="PTHR14207:SF0">
    <property type="entry name" value="3-BETA-HYDROXYSTEROID-DELTA(8),DELTA(7)-ISOMERASE"/>
    <property type="match status" value="1"/>
</dbReference>
<organism evidence="16 17">
    <name type="scientific">Coemansia guatemalensis</name>
    <dbReference type="NCBI Taxonomy" id="2761395"/>
    <lineage>
        <taxon>Eukaryota</taxon>
        <taxon>Fungi</taxon>
        <taxon>Fungi incertae sedis</taxon>
        <taxon>Zoopagomycota</taxon>
        <taxon>Kickxellomycotina</taxon>
        <taxon>Kickxellomycetes</taxon>
        <taxon>Kickxellales</taxon>
        <taxon>Kickxellaceae</taxon>
        <taxon>Coemansia</taxon>
    </lineage>
</organism>
<evidence type="ECO:0000256" key="7">
    <source>
        <dbReference type="ARBA" id="ARBA00023011"/>
    </source>
</evidence>
<keyword evidence="7" id="KW-0756">Sterol biosynthesis</keyword>
<dbReference type="AlphaFoldDB" id="A0A9W8HVD2"/>
<evidence type="ECO:0000259" key="15">
    <source>
        <dbReference type="PROSITE" id="PS51751"/>
    </source>
</evidence>
<dbReference type="Pfam" id="PF05241">
    <property type="entry name" value="EBP"/>
    <property type="match status" value="1"/>
</dbReference>
<feature type="transmembrane region" description="Helical" evidence="14">
    <location>
        <begin position="185"/>
        <end position="206"/>
    </location>
</feature>
<accession>A0A9W8HVD2</accession>
<dbReference type="GO" id="GO:0004769">
    <property type="term" value="F:steroid Delta-isomerase activity"/>
    <property type="evidence" value="ECO:0007669"/>
    <property type="project" value="TreeGrafter"/>
</dbReference>
<dbReference type="InterPro" id="IPR007905">
    <property type="entry name" value="EBP"/>
</dbReference>
<evidence type="ECO:0000256" key="1">
    <source>
        <dbReference type="ARBA" id="ARBA00004141"/>
    </source>
</evidence>
<keyword evidence="4 13" id="KW-0812">Transmembrane</keyword>
<evidence type="ECO:0000256" key="13">
    <source>
        <dbReference type="PROSITE-ProRule" id="PRU01087"/>
    </source>
</evidence>
<evidence type="ECO:0000256" key="12">
    <source>
        <dbReference type="ARBA" id="ARBA00023235"/>
    </source>
</evidence>
<keyword evidence="9 13" id="KW-0472">Membrane</keyword>
<feature type="transmembrane region" description="Helical" evidence="14">
    <location>
        <begin position="57"/>
        <end position="76"/>
    </location>
</feature>
<dbReference type="PROSITE" id="PS51751">
    <property type="entry name" value="EXPERA"/>
    <property type="match status" value="1"/>
</dbReference>
<name>A0A9W8HVD2_9FUNG</name>
<keyword evidence="8" id="KW-0443">Lipid metabolism</keyword>
<feature type="transmembrane region" description="Helical" evidence="14">
    <location>
        <begin position="20"/>
        <end position="45"/>
    </location>
</feature>
<dbReference type="OrthoDB" id="58557at2759"/>
<feature type="transmembrane region" description="Helical" evidence="14">
    <location>
        <begin position="114"/>
        <end position="134"/>
    </location>
</feature>
<evidence type="ECO:0000313" key="16">
    <source>
        <dbReference type="EMBL" id="KAJ2804899.1"/>
    </source>
</evidence>
<sequence length="223" mass="24986">MHSHPYFPSSLELEGYVAPTWSAPALLITMGSAMGLLLSITYLTFSRKQHSRGHLSASDVTAAMWFVLCGAMHSGFELYYLVHFRSLASTQDILGNMWKEYAKSDSRYLSQSSMVLSLETVTVTVIGPLCWGAAYGIWSRRLATRYLCQLAASVLHLYSVLLYYGTEFLSPEPNCRPEALYFFGYFVLANLPWLLVPLYLAITSIFKICDSMRVARQVTCGAV</sequence>
<dbReference type="InterPro" id="IPR033118">
    <property type="entry name" value="EXPERA"/>
</dbReference>
<dbReference type="PANTHER" id="PTHR14207">
    <property type="entry name" value="STEROL ISOMERASE"/>
    <property type="match status" value="1"/>
</dbReference>
<keyword evidence="3" id="KW-0444">Lipid biosynthesis</keyword>
<evidence type="ECO:0000256" key="9">
    <source>
        <dbReference type="ARBA" id="ARBA00023136"/>
    </source>
</evidence>
<evidence type="ECO:0000256" key="3">
    <source>
        <dbReference type="ARBA" id="ARBA00022516"/>
    </source>
</evidence>
<dbReference type="GO" id="GO:0005783">
    <property type="term" value="C:endoplasmic reticulum"/>
    <property type="evidence" value="ECO:0007669"/>
    <property type="project" value="TreeGrafter"/>
</dbReference>
<feature type="transmembrane region" description="Helical" evidence="14">
    <location>
        <begin position="146"/>
        <end position="165"/>
    </location>
</feature>
<evidence type="ECO:0000256" key="2">
    <source>
        <dbReference type="ARBA" id="ARBA00008337"/>
    </source>
</evidence>
<dbReference type="GO" id="GO:0047750">
    <property type="term" value="F:cholestenol delta-isomerase activity"/>
    <property type="evidence" value="ECO:0007669"/>
    <property type="project" value="InterPro"/>
</dbReference>
<evidence type="ECO:0000256" key="5">
    <source>
        <dbReference type="ARBA" id="ARBA00022955"/>
    </source>
</evidence>
<evidence type="ECO:0000256" key="6">
    <source>
        <dbReference type="ARBA" id="ARBA00022989"/>
    </source>
</evidence>
<gene>
    <name evidence="16" type="ORF">H4R20_002320</name>
</gene>
<keyword evidence="11" id="KW-0753">Steroid metabolism</keyword>
<dbReference type="GO" id="GO:0000247">
    <property type="term" value="F:C-8 sterol isomerase activity"/>
    <property type="evidence" value="ECO:0007669"/>
    <property type="project" value="TreeGrafter"/>
</dbReference>
<keyword evidence="5" id="KW-0752">Steroid biosynthesis</keyword>
<keyword evidence="17" id="KW-1185">Reference proteome</keyword>
<evidence type="ECO:0000313" key="17">
    <source>
        <dbReference type="Proteomes" id="UP001140094"/>
    </source>
</evidence>
<comment type="similarity">
    <text evidence="2">Belongs to the EBP family.</text>
</comment>
<keyword evidence="12" id="KW-0413">Isomerase</keyword>
<dbReference type="EMBL" id="JANBUO010000348">
    <property type="protein sequence ID" value="KAJ2804899.1"/>
    <property type="molecule type" value="Genomic_DNA"/>
</dbReference>
<evidence type="ECO:0000256" key="11">
    <source>
        <dbReference type="ARBA" id="ARBA00023221"/>
    </source>
</evidence>
<dbReference type="GO" id="GO:0016126">
    <property type="term" value="P:sterol biosynthetic process"/>
    <property type="evidence" value="ECO:0007669"/>
    <property type="project" value="UniProtKB-KW"/>
</dbReference>
<reference evidence="16" key="1">
    <citation type="submission" date="2022-07" db="EMBL/GenBank/DDBJ databases">
        <title>Phylogenomic reconstructions and comparative analyses of Kickxellomycotina fungi.</title>
        <authorList>
            <person name="Reynolds N.K."/>
            <person name="Stajich J.E."/>
            <person name="Barry K."/>
            <person name="Grigoriev I.V."/>
            <person name="Crous P."/>
            <person name="Smith M.E."/>
        </authorList>
    </citation>
    <scope>NUCLEOTIDE SEQUENCE</scope>
    <source>
        <strain evidence="16">NRRL 1565</strain>
    </source>
</reference>
<dbReference type="GO" id="GO:0016020">
    <property type="term" value="C:membrane"/>
    <property type="evidence" value="ECO:0007669"/>
    <property type="project" value="UniProtKB-SubCell"/>
</dbReference>
<comment type="caution">
    <text evidence="16">The sequence shown here is derived from an EMBL/GenBank/DDBJ whole genome shotgun (WGS) entry which is preliminary data.</text>
</comment>
<evidence type="ECO:0000256" key="14">
    <source>
        <dbReference type="SAM" id="Phobius"/>
    </source>
</evidence>
<comment type="subcellular location">
    <subcellularLocation>
        <location evidence="1">Membrane</location>
        <topology evidence="1">Multi-pass membrane protein</topology>
    </subcellularLocation>
</comment>
<evidence type="ECO:0000256" key="8">
    <source>
        <dbReference type="ARBA" id="ARBA00023098"/>
    </source>
</evidence>